<dbReference type="AlphaFoldDB" id="A0A4Q7NAX8"/>
<feature type="transmembrane region" description="Helical" evidence="7">
    <location>
        <begin position="431"/>
        <end position="448"/>
    </location>
</feature>
<evidence type="ECO:0000256" key="7">
    <source>
        <dbReference type="SAM" id="Phobius"/>
    </source>
</evidence>
<comment type="caution">
    <text evidence="9">The sequence shown here is derived from an EMBL/GenBank/DDBJ whole genome shotgun (WGS) entry which is preliminary data.</text>
</comment>
<feature type="domain" description="Integral membrane bound transporter" evidence="8">
    <location>
        <begin position="371"/>
        <end position="494"/>
    </location>
</feature>
<sequence length="686" mass="70807">MPVLDQLRPAVLGLRRRDLQPGAALRAAAGVALTLAVGVGAGSPASAVAACAGAFSVGVASLQGGYRTRVQAMLGTVLAMGASTFVGAVAVAHPVLAVAALAVWGFLAGTATAFGPSGTVVGIQATVALLIAGSFSMTPQQALWRAVLVAAGGLLQTLLVVAVWPLRTYGAEREGLATAYLALAEHVRSGRAAPPPTAPFDDAAARLGDPHPLARDSARHAFRSLLDQGVRARAELTALLHARERATVRGEDAGVAVLDEVLAEAADALAGVAALLGPHLRAGAPPLPLDEHDLTVLRPSAAASVRALQGQLRAAERAARRDGPPSPELDLPEHRLLPALSEARVTLRAALDRRSDTFRHALRLAVVLAVASTLSRVLGLGHAYWLPLTAMVVLRPDFSSTLTRGVTRVVGTAAGALLATVVSAELRPVPWLLVALLAVCAFAAYAVFRANQTLFALFLTCYVVFLLALVGLPGRSAAGGRLLATLLGGALALAAYAVWPTWERTRVRERLAALLDAQAAYACAVLRAYASPGSADPRELTRAQSVARRARAAAEASVERAGAEQHLPVAHAGQHPDEVSLGSGTVAAMQRSAVAVLTLQARLPARADAEPLPAAGAYADVLEEFTAALAAALRGAPGPATPDLRAAQLALARELGTASVERRLLALETDEVTDAYDTVLELASRR</sequence>
<keyword evidence="5 7" id="KW-0472">Membrane</keyword>
<evidence type="ECO:0000256" key="5">
    <source>
        <dbReference type="ARBA" id="ARBA00023136"/>
    </source>
</evidence>
<evidence type="ECO:0000313" key="10">
    <source>
        <dbReference type="Proteomes" id="UP000293638"/>
    </source>
</evidence>
<gene>
    <name evidence="9" type="ORF">EV189_3504</name>
</gene>
<evidence type="ECO:0000256" key="4">
    <source>
        <dbReference type="ARBA" id="ARBA00022989"/>
    </source>
</evidence>
<evidence type="ECO:0000313" key="9">
    <source>
        <dbReference type="EMBL" id="RZS80025.1"/>
    </source>
</evidence>
<dbReference type="Proteomes" id="UP000293638">
    <property type="component" value="Unassembled WGS sequence"/>
</dbReference>
<dbReference type="PANTHER" id="PTHR30509">
    <property type="entry name" value="P-HYDROXYBENZOIC ACID EFFLUX PUMP SUBUNIT-RELATED"/>
    <property type="match status" value="1"/>
</dbReference>
<feature type="transmembrane region" description="Helical" evidence="7">
    <location>
        <begin position="142"/>
        <end position="164"/>
    </location>
</feature>
<keyword evidence="4 7" id="KW-1133">Transmembrane helix</keyword>
<evidence type="ECO:0000256" key="1">
    <source>
        <dbReference type="ARBA" id="ARBA00004651"/>
    </source>
</evidence>
<comment type="subcellular location">
    <subcellularLocation>
        <location evidence="1">Cell membrane</location>
        <topology evidence="1">Multi-pass membrane protein</topology>
    </subcellularLocation>
</comment>
<accession>A0A4Q7NAX8</accession>
<feature type="transmembrane region" description="Helical" evidence="7">
    <location>
        <begin position="78"/>
        <end position="107"/>
    </location>
</feature>
<evidence type="ECO:0000256" key="6">
    <source>
        <dbReference type="ARBA" id="ARBA00043993"/>
    </source>
</evidence>
<feature type="transmembrane region" description="Helical" evidence="7">
    <location>
        <begin position="361"/>
        <end position="385"/>
    </location>
</feature>
<evidence type="ECO:0000259" key="8">
    <source>
        <dbReference type="Pfam" id="PF13515"/>
    </source>
</evidence>
<evidence type="ECO:0000256" key="3">
    <source>
        <dbReference type="ARBA" id="ARBA00022692"/>
    </source>
</evidence>
<comment type="similarity">
    <text evidence="6">Belongs to the YccS/YhfK family.</text>
</comment>
<dbReference type="InterPro" id="IPR049453">
    <property type="entry name" value="Memb_transporter_dom"/>
</dbReference>
<proteinExistence type="inferred from homology"/>
<dbReference type="GO" id="GO:0005886">
    <property type="term" value="C:plasma membrane"/>
    <property type="evidence" value="ECO:0007669"/>
    <property type="project" value="UniProtKB-SubCell"/>
</dbReference>
<dbReference type="Pfam" id="PF13515">
    <property type="entry name" value="FUSC_2"/>
    <property type="match status" value="1"/>
</dbReference>
<evidence type="ECO:0000256" key="2">
    <source>
        <dbReference type="ARBA" id="ARBA00022475"/>
    </source>
</evidence>
<keyword evidence="2" id="KW-1003">Cell membrane</keyword>
<dbReference type="EMBL" id="SGXD01000005">
    <property type="protein sequence ID" value="RZS80025.1"/>
    <property type="molecule type" value="Genomic_DNA"/>
</dbReference>
<name>A0A4Q7NAX8_9ACTN</name>
<dbReference type="PANTHER" id="PTHR30509:SF8">
    <property type="entry name" value="INNER MEMBRANE PROTEIN YCCS"/>
    <property type="match status" value="1"/>
</dbReference>
<dbReference type="RefSeq" id="WP_130494239.1">
    <property type="nucleotide sequence ID" value="NZ_SGXD01000005.1"/>
</dbReference>
<organism evidence="9 10">
    <name type="scientific">Motilibacter rhizosphaerae</name>
    <dbReference type="NCBI Taxonomy" id="598652"/>
    <lineage>
        <taxon>Bacteria</taxon>
        <taxon>Bacillati</taxon>
        <taxon>Actinomycetota</taxon>
        <taxon>Actinomycetes</taxon>
        <taxon>Motilibacterales</taxon>
        <taxon>Motilibacteraceae</taxon>
        <taxon>Motilibacter</taxon>
    </lineage>
</organism>
<keyword evidence="3 7" id="KW-0812">Transmembrane</keyword>
<dbReference type="OrthoDB" id="128040at2"/>
<reference evidence="9 10" key="1">
    <citation type="submission" date="2019-02" db="EMBL/GenBank/DDBJ databases">
        <title>Genomic Encyclopedia of Type Strains, Phase IV (KMG-IV): sequencing the most valuable type-strain genomes for metagenomic binning, comparative biology and taxonomic classification.</title>
        <authorList>
            <person name="Goeker M."/>
        </authorList>
    </citation>
    <scope>NUCLEOTIDE SEQUENCE [LARGE SCALE GENOMIC DNA]</scope>
    <source>
        <strain evidence="9 10">DSM 45622</strain>
    </source>
</reference>
<keyword evidence="10" id="KW-1185">Reference proteome</keyword>
<feature type="transmembrane region" description="Helical" evidence="7">
    <location>
        <begin position="454"/>
        <end position="472"/>
    </location>
</feature>
<protein>
    <submittedName>
        <fullName evidence="9">Putative membrane protein YccC</fullName>
    </submittedName>
</protein>
<feature type="transmembrane region" description="Helical" evidence="7">
    <location>
        <begin position="479"/>
        <end position="499"/>
    </location>
</feature>